<sequence length="395" mass="42615">LSAARSAARQPGAPATMPVTARPAGEPERLEPAAPRPGSNSRQVRDRLGGIGVLQLVCWQLVLVAVVLALDERWPTIALTAVVAVVVMALTAVRVRGRWLYEWLLLSSRYLLRDRHLDLPGAGDTGAALLRLISPEVVGLTGTVDDDREGTVFMISRAEGITAVLQPASTVRDLVRATPAPQTLLPAQDEQALAFAVQVVHHAGINRARPPRTWVALQALRTVELYRDADVRQALGNAVRRVQRRLRRDGLPSRTLAEHEVLGTFAALAHVNAGRGRVREQWRLWQSGPITQAVFRLDGWAELPPAAGPQLLRWLLSAAPQAAVTVAVTARRSPTGAEPVLSATLRIAATSPAGLESAADELAQLARERNVDMERLDGRQAWGVASTLPLGVVKE</sequence>
<feature type="transmembrane region" description="Helical" evidence="2">
    <location>
        <begin position="76"/>
        <end position="95"/>
    </location>
</feature>
<proteinExistence type="predicted"/>
<keyword evidence="2" id="KW-0472">Membrane</keyword>
<evidence type="ECO:0000313" key="5">
    <source>
        <dbReference type="Proteomes" id="UP001597260"/>
    </source>
</evidence>
<feature type="non-terminal residue" evidence="4">
    <location>
        <position position="1"/>
    </location>
</feature>
<evidence type="ECO:0000256" key="1">
    <source>
        <dbReference type="SAM" id="MobiDB-lite"/>
    </source>
</evidence>
<feature type="transmembrane region" description="Helical" evidence="2">
    <location>
        <begin position="48"/>
        <end position="70"/>
    </location>
</feature>
<dbReference type="Proteomes" id="UP001597260">
    <property type="component" value="Unassembled WGS sequence"/>
</dbReference>
<keyword evidence="5" id="KW-1185">Reference proteome</keyword>
<accession>A0ABW3YS28</accession>
<gene>
    <name evidence="4" type="ORF">ACFQ4H_34370</name>
</gene>
<dbReference type="RefSeq" id="WP_377579390.1">
    <property type="nucleotide sequence ID" value="NZ_JBHTMP010000129.1"/>
</dbReference>
<evidence type="ECO:0000259" key="3">
    <source>
        <dbReference type="Pfam" id="PF11203"/>
    </source>
</evidence>
<evidence type="ECO:0000313" key="4">
    <source>
        <dbReference type="EMBL" id="MFD1326175.1"/>
    </source>
</evidence>
<name>A0ABW3YS28_9ACTN</name>
<feature type="domain" description="Type VII secretion system protein EccE" evidence="3">
    <location>
        <begin position="229"/>
        <end position="295"/>
    </location>
</feature>
<dbReference type="EMBL" id="JBHTMP010000129">
    <property type="protein sequence ID" value="MFD1326175.1"/>
    <property type="molecule type" value="Genomic_DNA"/>
</dbReference>
<reference evidence="5" key="1">
    <citation type="journal article" date="2019" name="Int. J. Syst. Evol. Microbiol.">
        <title>The Global Catalogue of Microorganisms (GCM) 10K type strain sequencing project: providing services to taxonomists for standard genome sequencing and annotation.</title>
        <authorList>
            <consortium name="The Broad Institute Genomics Platform"/>
            <consortium name="The Broad Institute Genome Sequencing Center for Infectious Disease"/>
            <person name="Wu L."/>
            <person name="Ma J."/>
        </authorList>
    </citation>
    <scope>NUCLEOTIDE SEQUENCE [LARGE SCALE GENOMIC DNA]</scope>
    <source>
        <strain evidence="5">JCM 31037</strain>
    </source>
</reference>
<dbReference type="InterPro" id="IPR050051">
    <property type="entry name" value="EccE_dom"/>
</dbReference>
<keyword evidence="2" id="KW-1133">Transmembrane helix</keyword>
<evidence type="ECO:0000256" key="2">
    <source>
        <dbReference type="SAM" id="Phobius"/>
    </source>
</evidence>
<protein>
    <submittedName>
        <fullName evidence="4">Type VII secretion protein EccE</fullName>
    </submittedName>
</protein>
<organism evidence="4 5">
    <name type="scientific">Micromonospora sonneratiae</name>
    <dbReference type="NCBI Taxonomy" id="1184706"/>
    <lineage>
        <taxon>Bacteria</taxon>
        <taxon>Bacillati</taxon>
        <taxon>Actinomycetota</taxon>
        <taxon>Actinomycetes</taxon>
        <taxon>Micromonosporales</taxon>
        <taxon>Micromonosporaceae</taxon>
        <taxon>Micromonospora</taxon>
    </lineage>
</organism>
<comment type="caution">
    <text evidence="4">The sequence shown here is derived from an EMBL/GenBank/DDBJ whole genome shotgun (WGS) entry which is preliminary data.</text>
</comment>
<dbReference type="Pfam" id="PF11203">
    <property type="entry name" value="EccE"/>
    <property type="match status" value="1"/>
</dbReference>
<keyword evidence="2" id="KW-0812">Transmembrane</keyword>
<feature type="region of interest" description="Disordered" evidence="1">
    <location>
        <begin position="1"/>
        <end position="43"/>
    </location>
</feature>